<keyword evidence="4" id="KW-1185">Reference proteome</keyword>
<dbReference type="Proteomes" id="UP000077266">
    <property type="component" value="Unassembled WGS sequence"/>
</dbReference>
<dbReference type="PANTHER" id="PTHR13710:SF147">
    <property type="entry name" value="DNA HELICASE"/>
    <property type="match status" value="1"/>
</dbReference>
<dbReference type="OrthoDB" id="3269685at2759"/>
<gene>
    <name evidence="3" type="ORF">EXIGLDRAFT_594421</name>
</gene>
<dbReference type="GO" id="GO:0003676">
    <property type="term" value="F:nucleic acid binding"/>
    <property type="evidence" value="ECO:0007669"/>
    <property type="project" value="InterPro"/>
</dbReference>
<dbReference type="GO" id="GO:0005524">
    <property type="term" value="F:ATP binding"/>
    <property type="evidence" value="ECO:0007669"/>
    <property type="project" value="InterPro"/>
</dbReference>
<dbReference type="InParanoid" id="A0A165ZIG0"/>
<dbReference type="STRING" id="1314781.A0A165ZIG0"/>
<dbReference type="GO" id="GO:0043138">
    <property type="term" value="F:3'-5' DNA helicase activity"/>
    <property type="evidence" value="ECO:0007669"/>
    <property type="project" value="TreeGrafter"/>
</dbReference>
<protein>
    <recommendedName>
        <fullName evidence="2">DEAD/DEAH-box helicase domain-containing protein</fullName>
    </recommendedName>
</protein>
<dbReference type="InterPro" id="IPR011545">
    <property type="entry name" value="DEAD/DEAH_box_helicase_dom"/>
</dbReference>
<dbReference type="GO" id="GO:0009378">
    <property type="term" value="F:four-way junction helicase activity"/>
    <property type="evidence" value="ECO:0007669"/>
    <property type="project" value="TreeGrafter"/>
</dbReference>
<evidence type="ECO:0000313" key="3">
    <source>
        <dbReference type="EMBL" id="KZV82999.1"/>
    </source>
</evidence>
<dbReference type="GO" id="GO:0005694">
    <property type="term" value="C:chromosome"/>
    <property type="evidence" value="ECO:0007669"/>
    <property type="project" value="TreeGrafter"/>
</dbReference>
<dbReference type="Gene3D" id="3.40.50.300">
    <property type="entry name" value="P-loop containing nucleotide triphosphate hydrolases"/>
    <property type="match status" value="1"/>
</dbReference>
<accession>A0A165ZIG0</accession>
<evidence type="ECO:0000313" key="4">
    <source>
        <dbReference type="Proteomes" id="UP000077266"/>
    </source>
</evidence>
<dbReference type="EMBL" id="KV426294">
    <property type="protein sequence ID" value="KZV82999.1"/>
    <property type="molecule type" value="Genomic_DNA"/>
</dbReference>
<organism evidence="3 4">
    <name type="scientific">Exidia glandulosa HHB12029</name>
    <dbReference type="NCBI Taxonomy" id="1314781"/>
    <lineage>
        <taxon>Eukaryota</taxon>
        <taxon>Fungi</taxon>
        <taxon>Dikarya</taxon>
        <taxon>Basidiomycota</taxon>
        <taxon>Agaricomycotina</taxon>
        <taxon>Agaricomycetes</taxon>
        <taxon>Auriculariales</taxon>
        <taxon>Exidiaceae</taxon>
        <taxon>Exidia</taxon>
    </lineage>
</organism>
<dbReference type="SUPFAM" id="SSF52540">
    <property type="entry name" value="P-loop containing nucleoside triphosphate hydrolases"/>
    <property type="match status" value="1"/>
</dbReference>
<dbReference type="GO" id="GO:0005737">
    <property type="term" value="C:cytoplasm"/>
    <property type="evidence" value="ECO:0007669"/>
    <property type="project" value="TreeGrafter"/>
</dbReference>
<dbReference type="GO" id="GO:0000724">
    <property type="term" value="P:double-strand break repair via homologous recombination"/>
    <property type="evidence" value="ECO:0007669"/>
    <property type="project" value="TreeGrafter"/>
</dbReference>
<reference evidence="3 4" key="1">
    <citation type="journal article" date="2016" name="Mol. Biol. Evol.">
        <title>Comparative Genomics of Early-Diverging Mushroom-Forming Fungi Provides Insights into the Origins of Lignocellulose Decay Capabilities.</title>
        <authorList>
            <person name="Nagy L.G."/>
            <person name="Riley R."/>
            <person name="Tritt A."/>
            <person name="Adam C."/>
            <person name="Daum C."/>
            <person name="Floudas D."/>
            <person name="Sun H."/>
            <person name="Yadav J.S."/>
            <person name="Pangilinan J."/>
            <person name="Larsson K.H."/>
            <person name="Matsuura K."/>
            <person name="Barry K."/>
            <person name="Labutti K."/>
            <person name="Kuo R."/>
            <person name="Ohm R.A."/>
            <person name="Bhattacharya S.S."/>
            <person name="Shirouzu T."/>
            <person name="Yoshinaga Y."/>
            <person name="Martin F.M."/>
            <person name="Grigoriev I.V."/>
            <person name="Hibbett D.S."/>
        </authorList>
    </citation>
    <scope>NUCLEOTIDE SEQUENCE [LARGE SCALE GENOMIC DNA]</scope>
    <source>
        <strain evidence="3 4">HHB12029</strain>
    </source>
</reference>
<feature type="domain" description="DEAD/DEAH-box helicase" evidence="2">
    <location>
        <begin position="11"/>
        <end position="194"/>
    </location>
</feature>
<feature type="non-terminal residue" evidence="3">
    <location>
        <position position="274"/>
    </location>
</feature>
<evidence type="ECO:0000259" key="2">
    <source>
        <dbReference type="Pfam" id="PF00270"/>
    </source>
</evidence>
<proteinExistence type="inferred from homology"/>
<sequence>PHDYLLIWTAYLLSGHHLLGITATGDGKSCIFYFPLLVIQYFARHPSEKPAGWTWPDNPLCIVICPTKCIEEEQITPDFCSVWVFPDVRAIGIDAVAVNQDRLADARHRGDNLMTRARAADMLYVGPEILGSPWFAELLKLPVIYERIVLGGCDEAQLIMQWSAAGFRPRFLQIGHFLARLCPKARICAVSATILPGKAEQAICQALGIFWSDVVIKRRSNMRCNLQFERRLFRSALSGRIFSEFDWIIAENRSALIFVDSITTSWRIATYMCR</sequence>
<dbReference type="Pfam" id="PF00270">
    <property type="entry name" value="DEAD"/>
    <property type="match status" value="1"/>
</dbReference>
<dbReference type="PANTHER" id="PTHR13710">
    <property type="entry name" value="DNA HELICASE RECQ FAMILY MEMBER"/>
    <property type="match status" value="1"/>
</dbReference>
<name>A0A165ZIG0_EXIGL</name>
<feature type="non-terminal residue" evidence="3">
    <location>
        <position position="1"/>
    </location>
</feature>
<dbReference type="InterPro" id="IPR027417">
    <property type="entry name" value="P-loop_NTPase"/>
</dbReference>
<evidence type="ECO:0000256" key="1">
    <source>
        <dbReference type="ARBA" id="ARBA00005446"/>
    </source>
</evidence>
<dbReference type="GO" id="GO:0005634">
    <property type="term" value="C:nucleus"/>
    <property type="evidence" value="ECO:0007669"/>
    <property type="project" value="TreeGrafter"/>
</dbReference>
<comment type="similarity">
    <text evidence="1">Belongs to the helicase family. RecQ subfamily.</text>
</comment>
<dbReference type="AlphaFoldDB" id="A0A165ZIG0"/>